<sequence length="382" mass="41150">MKAVVYHGPRNVSVDNVPDPKIEKPTDAIVRITSTNICGSDLHMYEGRTDFEPGNIFGHENLGEVVEVGSAVEKVKVGDMISAPFNVSCGHCSNCEHGLTNYCERANAPGIAGAAYGFADMGPWPGGQAEYLRVPWADFDCLRLPEDGREKQNDYVMCSDIFPTGWHATEMAGLMPGETCVIYGGGPVGLMAALSATLKSASKVFVVDRHPDRLKLAEEIGAIPIDRSKGDPAEQVKAQTGGIGADCGCECVGYQAHDVEGHEDNSATLNALVASVKFTGRIGCVGVYIPQDPGGPNDLAKQGKVPFDFGMHWFKGQAIGTGQCPVKRYNRNLRDLIHEGKCTPSWIVSHELPLEQAPEGYKNFDARAQGWTKVVLKPQMTA</sequence>
<dbReference type="InterPro" id="IPR013154">
    <property type="entry name" value="ADH-like_N"/>
</dbReference>
<dbReference type="Pfam" id="PF08240">
    <property type="entry name" value="ADH_N"/>
    <property type="match status" value="1"/>
</dbReference>
<dbReference type="SUPFAM" id="SSF51735">
    <property type="entry name" value="NAD(P)-binding Rossmann-fold domains"/>
    <property type="match status" value="1"/>
</dbReference>
<evidence type="ECO:0000256" key="2">
    <source>
        <dbReference type="ARBA" id="ARBA00008072"/>
    </source>
</evidence>
<dbReference type="PANTHER" id="PTHR42813">
    <property type="entry name" value="ZINC-TYPE ALCOHOL DEHYDROGENASE-LIKE"/>
    <property type="match status" value="1"/>
</dbReference>
<organism evidence="8 9">
    <name type="scientific">Pseudonocardia acidicola</name>
    <dbReference type="NCBI Taxonomy" id="2724939"/>
    <lineage>
        <taxon>Bacteria</taxon>
        <taxon>Bacillati</taxon>
        <taxon>Actinomycetota</taxon>
        <taxon>Actinomycetes</taxon>
        <taxon>Pseudonocardiales</taxon>
        <taxon>Pseudonocardiaceae</taxon>
        <taxon>Pseudonocardia</taxon>
    </lineage>
</organism>
<keyword evidence="4" id="KW-0862">Zinc</keyword>
<proteinExistence type="inferred from homology"/>
<evidence type="ECO:0000256" key="3">
    <source>
        <dbReference type="ARBA" id="ARBA00022723"/>
    </source>
</evidence>
<evidence type="ECO:0000256" key="1">
    <source>
        <dbReference type="ARBA" id="ARBA00001947"/>
    </source>
</evidence>
<evidence type="ECO:0000313" key="8">
    <source>
        <dbReference type="EMBL" id="NMH97103.1"/>
    </source>
</evidence>
<comment type="cofactor">
    <cofactor evidence="1">
        <name>Zn(2+)</name>
        <dbReference type="ChEBI" id="CHEBI:29105"/>
    </cofactor>
</comment>
<evidence type="ECO:0000313" key="9">
    <source>
        <dbReference type="Proteomes" id="UP000820669"/>
    </source>
</evidence>
<dbReference type="InterPro" id="IPR013149">
    <property type="entry name" value="ADH-like_C"/>
</dbReference>
<gene>
    <name evidence="8" type="ORF">HF526_07200</name>
</gene>
<dbReference type="Gene3D" id="3.90.180.10">
    <property type="entry name" value="Medium-chain alcohol dehydrogenases, catalytic domain"/>
    <property type="match status" value="1"/>
</dbReference>
<evidence type="ECO:0000256" key="5">
    <source>
        <dbReference type="ARBA" id="ARBA00023027"/>
    </source>
</evidence>
<dbReference type="InterPro" id="IPR036291">
    <property type="entry name" value="NAD(P)-bd_dom_sf"/>
</dbReference>
<comment type="caution">
    <text evidence="8">The sequence shown here is derived from an EMBL/GenBank/DDBJ whole genome shotgun (WGS) entry which is preliminary data.</text>
</comment>
<dbReference type="CDD" id="cd08282">
    <property type="entry name" value="PFDH_like"/>
    <property type="match status" value="1"/>
</dbReference>
<keyword evidence="9" id="KW-1185">Reference proteome</keyword>
<dbReference type="Gene3D" id="3.40.50.720">
    <property type="entry name" value="NAD(P)-binding Rossmann-like Domain"/>
    <property type="match status" value="1"/>
</dbReference>
<accession>A0ABX1S6A4</accession>
<evidence type="ECO:0000259" key="6">
    <source>
        <dbReference type="Pfam" id="PF00107"/>
    </source>
</evidence>
<name>A0ABX1S6A4_9PSEU</name>
<protein>
    <submittedName>
        <fullName evidence="8">Alcohol dehydrogenase catalytic domain-containing protein</fullName>
    </submittedName>
</protein>
<keyword evidence="3" id="KW-0479">Metal-binding</keyword>
<comment type="similarity">
    <text evidence="2">Belongs to the zinc-containing alcohol dehydrogenase family.</text>
</comment>
<dbReference type="Pfam" id="PF00107">
    <property type="entry name" value="ADH_zinc_N"/>
    <property type="match status" value="1"/>
</dbReference>
<dbReference type="PANTHER" id="PTHR42813:SF3">
    <property type="entry name" value="GLUTATHIONE-INDEPENDENT FORMALDEHYDE DEHYDROGENASE"/>
    <property type="match status" value="1"/>
</dbReference>
<keyword evidence="5" id="KW-0520">NAD</keyword>
<dbReference type="Proteomes" id="UP000820669">
    <property type="component" value="Unassembled WGS sequence"/>
</dbReference>
<dbReference type="RefSeq" id="WP_169380488.1">
    <property type="nucleotide sequence ID" value="NZ_JAAXLA010000009.1"/>
</dbReference>
<feature type="domain" description="Alcohol dehydrogenase-like N-terminal" evidence="7">
    <location>
        <begin position="25"/>
        <end position="145"/>
    </location>
</feature>
<dbReference type="SUPFAM" id="SSF50129">
    <property type="entry name" value="GroES-like"/>
    <property type="match status" value="1"/>
</dbReference>
<dbReference type="InterPro" id="IPR011032">
    <property type="entry name" value="GroES-like_sf"/>
</dbReference>
<evidence type="ECO:0000256" key="4">
    <source>
        <dbReference type="ARBA" id="ARBA00022833"/>
    </source>
</evidence>
<dbReference type="EMBL" id="JAAXLA010000009">
    <property type="protein sequence ID" value="NMH97103.1"/>
    <property type="molecule type" value="Genomic_DNA"/>
</dbReference>
<feature type="domain" description="Alcohol dehydrogenase-like C-terminal" evidence="6">
    <location>
        <begin position="187"/>
        <end position="290"/>
    </location>
</feature>
<evidence type="ECO:0000259" key="7">
    <source>
        <dbReference type="Pfam" id="PF08240"/>
    </source>
</evidence>
<reference evidence="8 9" key="1">
    <citation type="submission" date="2020-04" db="EMBL/GenBank/DDBJ databases">
        <authorList>
            <person name="Klaysubun C."/>
            <person name="Duangmal K."/>
            <person name="Lipun K."/>
        </authorList>
    </citation>
    <scope>NUCLEOTIDE SEQUENCE [LARGE SCALE GENOMIC DNA]</scope>
    <source>
        <strain evidence="8 9">K10HN5</strain>
    </source>
</reference>